<dbReference type="Proteomes" id="UP000186102">
    <property type="component" value="Unassembled WGS sequence"/>
</dbReference>
<protein>
    <submittedName>
        <fullName evidence="1">Uncharacterized protein</fullName>
    </submittedName>
</protein>
<organism evidence="1 2">
    <name type="scientific">Desulfosporosinus metallidurans</name>
    <dbReference type="NCBI Taxonomy" id="1888891"/>
    <lineage>
        <taxon>Bacteria</taxon>
        <taxon>Bacillati</taxon>
        <taxon>Bacillota</taxon>
        <taxon>Clostridia</taxon>
        <taxon>Eubacteriales</taxon>
        <taxon>Desulfitobacteriaceae</taxon>
        <taxon>Desulfosporosinus</taxon>
    </lineage>
</organism>
<comment type="caution">
    <text evidence="1">The sequence shown here is derived from an EMBL/GenBank/DDBJ whole genome shotgun (WGS) entry which is preliminary data.</text>
</comment>
<reference evidence="1 2" key="1">
    <citation type="submission" date="2016-09" db="EMBL/GenBank/DDBJ databases">
        <title>Complete genome of Desulfosporosinus sp. OL.</title>
        <authorList>
            <person name="Mardanov A."/>
            <person name="Beletsky A."/>
            <person name="Panova A."/>
            <person name="Karnachuk O."/>
            <person name="Ravin N."/>
        </authorList>
    </citation>
    <scope>NUCLEOTIDE SEQUENCE [LARGE SCALE GENOMIC DNA]</scope>
    <source>
        <strain evidence="1 2">OL</strain>
    </source>
</reference>
<dbReference type="AlphaFoldDB" id="A0A1Q8QXJ3"/>
<accession>A0A1Q8QXJ3</accession>
<gene>
    <name evidence="1" type="ORF">DSOL_1947</name>
</gene>
<sequence length="37" mass="4145">MKATDPRYGAVHKEVHCRQLRQGGCIWRGPRSPKPGA</sequence>
<evidence type="ECO:0000313" key="1">
    <source>
        <dbReference type="EMBL" id="OLN32074.1"/>
    </source>
</evidence>
<dbReference type="EMBL" id="MLBF01000011">
    <property type="protein sequence ID" value="OLN32074.1"/>
    <property type="molecule type" value="Genomic_DNA"/>
</dbReference>
<proteinExistence type="predicted"/>
<keyword evidence="2" id="KW-1185">Reference proteome</keyword>
<name>A0A1Q8QXJ3_9FIRM</name>
<evidence type="ECO:0000313" key="2">
    <source>
        <dbReference type="Proteomes" id="UP000186102"/>
    </source>
</evidence>
<dbReference type="STRING" id="1888891.DSOL_1947"/>